<keyword evidence="1" id="KW-0229">DNA integration</keyword>
<dbReference type="InterPro" id="IPR004107">
    <property type="entry name" value="Integrase_SAM-like_N"/>
</dbReference>
<dbReference type="EMBL" id="JACOGF010000024">
    <property type="protein sequence ID" value="MBC3921063.1"/>
    <property type="molecule type" value="Genomic_DNA"/>
</dbReference>
<feature type="region of interest" description="Disordered" evidence="5">
    <location>
        <begin position="1"/>
        <end position="23"/>
    </location>
</feature>
<keyword evidence="9" id="KW-1185">Reference proteome</keyword>
<dbReference type="InterPro" id="IPR011010">
    <property type="entry name" value="DNA_brk_join_enz"/>
</dbReference>
<dbReference type="InterPro" id="IPR010998">
    <property type="entry name" value="Integrase_recombinase_N"/>
</dbReference>
<evidence type="ECO:0000256" key="4">
    <source>
        <dbReference type="PROSITE-ProRule" id="PRU01248"/>
    </source>
</evidence>
<dbReference type="InterPro" id="IPR052925">
    <property type="entry name" value="Phage_Integrase-like_Recomb"/>
</dbReference>
<dbReference type="RefSeq" id="WP_186950897.1">
    <property type="nucleotide sequence ID" value="NZ_JACOGF010000024.1"/>
</dbReference>
<dbReference type="InterPro" id="IPR044068">
    <property type="entry name" value="CB"/>
</dbReference>
<dbReference type="Pfam" id="PF02899">
    <property type="entry name" value="Phage_int_SAM_1"/>
    <property type="match status" value="1"/>
</dbReference>
<evidence type="ECO:0000313" key="8">
    <source>
        <dbReference type="EMBL" id="MBC3921063.1"/>
    </source>
</evidence>
<dbReference type="SUPFAM" id="SSF47823">
    <property type="entry name" value="lambda integrase-like, N-terminal domain"/>
    <property type="match status" value="1"/>
</dbReference>
<feature type="domain" description="Tyr recombinase" evidence="6">
    <location>
        <begin position="132"/>
        <end position="333"/>
    </location>
</feature>
<reference evidence="8 9" key="1">
    <citation type="submission" date="2020-08" db="EMBL/GenBank/DDBJ databases">
        <title>Novel species isolated from subtropical streams in China.</title>
        <authorList>
            <person name="Lu H."/>
        </authorList>
    </citation>
    <scope>NUCLEOTIDE SEQUENCE [LARGE SCALE GENOMIC DNA]</scope>
    <source>
        <strain evidence="8 9">CY18W</strain>
    </source>
</reference>
<dbReference type="SUPFAM" id="SSF56349">
    <property type="entry name" value="DNA breaking-rejoining enzymes"/>
    <property type="match status" value="1"/>
</dbReference>
<keyword evidence="2 4" id="KW-0238">DNA-binding</keyword>
<dbReference type="CDD" id="cd00799">
    <property type="entry name" value="INT_Cre_C"/>
    <property type="match status" value="1"/>
</dbReference>
<evidence type="ECO:0000256" key="3">
    <source>
        <dbReference type="ARBA" id="ARBA00023172"/>
    </source>
</evidence>
<protein>
    <submittedName>
        <fullName evidence="8">Tyrosine-type recombinase/integrase</fullName>
    </submittedName>
</protein>
<evidence type="ECO:0000256" key="1">
    <source>
        <dbReference type="ARBA" id="ARBA00022908"/>
    </source>
</evidence>
<dbReference type="PANTHER" id="PTHR34605:SF3">
    <property type="entry name" value="P CELL-TYPE AGGLUTINATION PROTEIN MAP4-LIKE-RELATED"/>
    <property type="match status" value="1"/>
</dbReference>
<keyword evidence="3" id="KW-0233">DNA recombination</keyword>
<evidence type="ECO:0000259" key="6">
    <source>
        <dbReference type="PROSITE" id="PS51898"/>
    </source>
</evidence>
<organism evidence="8 9">
    <name type="scientific">Undibacterium hunanense</name>
    <dbReference type="NCBI Taxonomy" id="2762292"/>
    <lineage>
        <taxon>Bacteria</taxon>
        <taxon>Pseudomonadati</taxon>
        <taxon>Pseudomonadota</taxon>
        <taxon>Betaproteobacteria</taxon>
        <taxon>Burkholderiales</taxon>
        <taxon>Oxalobacteraceae</taxon>
        <taxon>Undibacterium</taxon>
    </lineage>
</organism>
<evidence type="ECO:0000256" key="5">
    <source>
        <dbReference type="SAM" id="MobiDB-lite"/>
    </source>
</evidence>
<comment type="caution">
    <text evidence="8">The sequence shown here is derived from an EMBL/GenBank/DDBJ whole genome shotgun (WGS) entry which is preliminary data.</text>
</comment>
<feature type="domain" description="Core-binding (CB)" evidence="7">
    <location>
        <begin position="32"/>
        <end position="106"/>
    </location>
</feature>
<evidence type="ECO:0000256" key="2">
    <source>
        <dbReference type="ARBA" id="ARBA00023125"/>
    </source>
</evidence>
<dbReference type="InterPro" id="IPR002104">
    <property type="entry name" value="Integrase_catalytic"/>
</dbReference>
<dbReference type="InterPro" id="IPR013762">
    <property type="entry name" value="Integrase-like_cat_sf"/>
</dbReference>
<proteinExistence type="predicted"/>
<evidence type="ECO:0000313" key="9">
    <source>
        <dbReference type="Proteomes" id="UP000650424"/>
    </source>
</evidence>
<evidence type="ECO:0000259" key="7">
    <source>
        <dbReference type="PROSITE" id="PS51900"/>
    </source>
</evidence>
<sequence>MKPTMHAKPSGSKRQPNFDTTQPSTKLRNRLAAEMANVAIYLESGLTSNTMRAYASDLRHFKQWGGRIPATPRTVARYLVECAKTLKVSTIARHMAAIAREHNRLGLQPPTQSALVRATMRGIRRIHGCSQKQAKPITSAIIRRLVTPIANFSELRNSRDRALLLLGFSGGFRRSELANLTINDLSFEKRGLVVHLRTSKTDQNGFGRDIAILNGDEPVCPVKALKEWIKHLQCNYYENDNGSVIFRKIDRFDRIAGGLSGAGINWILRTRMQAKRMDVAGFSAHSLRAGLVSSAAMASVPIWEIQRQTGHRSESMVHRYIRNVGLFDSNVSSRIF</sequence>
<dbReference type="Pfam" id="PF00589">
    <property type="entry name" value="Phage_integrase"/>
    <property type="match status" value="1"/>
</dbReference>
<dbReference type="PROSITE" id="PS51898">
    <property type="entry name" value="TYR_RECOMBINASE"/>
    <property type="match status" value="1"/>
</dbReference>
<dbReference type="PANTHER" id="PTHR34605">
    <property type="entry name" value="PHAGE_INTEGRASE DOMAIN-CONTAINING PROTEIN"/>
    <property type="match status" value="1"/>
</dbReference>
<dbReference type="PROSITE" id="PS51900">
    <property type="entry name" value="CB"/>
    <property type="match status" value="1"/>
</dbReference>
<dbReference type="Gene3D" id="1.10.443.10">
    <property type="entry name" value="Intergrase catalytic core"/>
    <property type="match status" value="1"/>
</dbReference>
<dbReference type="Gene3D" id="1.10.150.130">
    <property type="match status" value="1"/>
</dbReference>
<name>A0ABR6ZYU8_9BURK</name>
<feature type="compositionally biased region" description="Polar residues" evidence="5">
    <location>
        <begin position="12"/>
        <end position="23"/>
    </location>
</feature>
<gene>
    <name evidence="8" type="ORF">H8L32_26610</name>
</gene>
<accession>A0ABR6ZYU8</accession>
<dbReference type="Proteomes" id="UP000650424">
    <property type="component" value="Unassembled WGS sequence"/>
</dbReference>